<keyword evidence="1" id="KW-1133">Transmembrane helix</keyword>
<keyword evidence="1" id="KW-0472">Membrane</keyword>
<feature type="transmembrane region" description="Helical" evidence="1">
    <location>
        <begin position="12"/>
        <end position="38"/>
    </location>
</feature>
<protein>
    <submittedName>
        <fullName evidence="2">Uncharacterized protein</fullName>
    </submittedName>
</protein>
<reference evidence="2 3" key="1">
    <citation type="submission" date="2016-07" db="EMBL/GenBank/DDBJ databases">
        <title>Pervasive Adenine N6-methylation of Active Genes in Fungi.</title>
        <authorList>
            <consortium name="DOE Joint Genome Institute"/>
            <person name="Mondo S.J."/>
            <person name="Dannebaum R.O."/>
            <person name="Kuo R.C."/>
            <person name="Labutti K."/>
            <person name="Haridas S."/>
            <person name="Kuo A."/>
            <person name="Salamov A."/>
            <person name="Ahrendt S.R."/>
            <person name="Lipzen A."/>
            <person name="Sullivan W."/>
            <person name="Andreopoulos W.B."/>
            <person name="Clum A."/>
            <person name="Lindquist E."/>
            <person name="Daum C."/>
            <person name="Ramamoorthy G.K."/>
            <person name="Gryganskyi A."/>
            <person name="Culley D."/>
            <person name="Magnuson J.K."/>
            <person name="James T.Y."/>
            <person name="O'Malley M.A."/>
            <person name="Stajich J.E."/>
            <person name="Spatafora J.W."/>
            <person name="Visel A."/>
            <person name="Grigoriev I.V."/>
        </authorList>
    </citation>
    <scope>NUCLEOTIDE SEQUENCE [LARGE SCALE GENOMIC DNA]</scope>
    <source>
        <strain evidence="2 3">NRRL 1336</strain>
    </source>
</reference>
<dbReference type="Proteomes" id="UP000193560">
    <property type="component" value="Unassembled WGS sequence"/>
</dbReference>
<accession>A0A1X2I0M5</accession>
<keyword evidence="1" id="KW-0812">Transmembrane</keyword>
<sequence>MPLHALFIFTSCYHLFWFLVPVYTQCMCVCVCLTWTFFHLFNHDVPSCPCLFFLYMFKISQSKDEFPF</sequence>
<proteinExistence type="predicted"/>
<evidence type="ECO:0000256" key="1">
    <source>
        <dbReference type="SAM" id="Phobius"/>
    </source>
</evidence>
<evidence type="ECO:0000313" key="3">
    <source>
        <dbReference type="Proteomes" id="UP000193560"/>
    </source>
</evidence>
<name>A0A1X2I0M5_9FUNG</name>
<dbReference type="AlphaFoldDB" id="A0A1X2I0M5"/>
<evidence type="ECO:0000313" key="2">
    <source>
        <dbReference type="EMBL" id="ORZ06637.1"/>
    </source>
</evidence>
<dbReference type="EMBL" id="MCGE01000038">
    <property type="protein sequence ID" value="ORZ06637.1"/>
    <property type="molecule type" value="Genomic_DNA"/>
</dbReference>
<gene>
    <name evidence="2" type="ORF">BCR42DRAFT_426876</name>
</gene>
<organism evidence="2 3">
    <name type="scientific">Absidia repens</name>
    <dbReference type="NCBI Taxonomy" id="90262"/>
    <lineage>
        <taxon>Eukaryota</taxon>
        <taxon>Fungi</taxon>
        <taxon>Fungi incertae sedis</taxon>
        <taxon>Mucoromycota</taxon>
        <taxon>Mucoromycotina</taxon>
        <taxon>Mucoromycetes</taxon>
        <taxon>Mucorales</taxon>
        <taxon>Cunninghamellaceae</taxon>
        <taxon>Absidia</taxon>
    </lineage>
</organism>
<comment type="caution">
    <text evidence="2">The sequence shown here is derived from an EMBL/GenBank/DDBJ whole genome shotgun (WGS) entry which is preliminary data.</text>
</comment>
<keyword evidence="3" id="KW-1185">Reference proteome</keyword>